<evidence type="ECO:0000256" key="4">
    <source>
        <dbReference type="ARBA" id="ARBA00023136"/>
    </source>
</evidence>
<keyword evidence="4 5" id="KW-0472">Membrane</keyword>
<dbReference type="EMBL" id="JAQNDK010000001">
    <property type="protein sequence ID" value="MDC0677766.1"/>
    <property type="molecule type" value="Genomic_DNA"/>
</dbReference>
<feature type="transmembrane region" description="Helical" evidence="5">
    <location>
        <begin position="239"/>
        <end position="257"/>
    </location>
</feature>
<feature type="transmembrane region" description="Helical" evidence="5">
    <location>
        <begin position="38"/>
        <end position="60"/>
    </location>
</feature>
<dbReference type="PANTHER" id="PTHR39535:SF2">
    <property type="entry name" value="HTTM DOMAIN-CONTAINING PROTEIN"/>
    <property type="match status" value="1"/>
</dbReference>
<evidence type="ECO:0000256" key="5">
    <source>
        <dbReference type="SAM" id="Phobius"/>
    </source>
</evidence>
<dbReference type="InterPro" id="IPR011020">
    <property type="entry name" value="HTTM-like"/>
</dbReference>
<keyword evidence="2 5" id="KW-0812">Transmembrane</keyword>
<feature type="domain" description="HTTM-like" evidence="6">
    <location>
        <begin position="29"/>
        <end position="306"/>
    </location>
</feature>
<comment type="subcellular location">
    <subcellularLocation>
        <location evidence="1">Endomembrane system</location>
        <topology evidence="1">Multi-pass membrane protein</topology>
    </subcellularLocation>
</comment>
<dbReference type="InterPro" id="IPR052964">
    <property type="entry name" value="Sporulation_signal_mat"/>
</dbReference>
<gene>
    <name evidence="7" type="ORF">POL72_08420</name>
</gene>
<feature type="transmembrane region" description="Helical" evidence="5">
    <location>
        <begin position="121"/>
        <end position="139"/>
    </location>
</feature>
<evidence type="ECO:0000259" key="6">
    <source>
        <dbReference type="SMART" id="SM00752"/>
    </source>
</evidence>
<protein>
    <submittedName>
        <fullName evidence="7">HTTM domain-containing protein</fullName>
    </submittedName>
</protein>
<accession>A0ABT5BXU4</accession>
<dbReference type="PANTHER" id="PTHR39535">
    <property type="entry name" value="SPORULATION-DELAYING PROTEIN SDPB"/>
    <property type="match status" value="1"/>
</dbReference>
<feature type="transmembrane region" description="Helical" evidence="5">
    <location>
        <begin position="269"/>
        <end position="297"/>
    </location>
</feature>
<keyword evidence="8" id="KW-1185">Reference proteome</keyword>
<proteinExistence type="predicted"/>
<feature type="transmembrane region" description="Helical" evidence="5">
    <location>
        <begin position="151"/>
        <end position="170"/>
    </location>
</feature>
<dbReference type="Proteomes" id="UP001217485">
    <property type="component" value="Unassembled WGS sequence"/>
</dbReference>
<evidence type="ECO:0000256" key="2">
    <source>
        <dbReference type="ARBA" id="ARBA00022692"/>
    </source>
</evidence>
<reference evidence="7 8" key="1">
    <citation type="submission" date="2023-01" db="EMBL/GenBank/DDBJ databases">
        <title>Minimal conservation of predation-associated metabolite biosynthetic gene clusters underscores biosynthetic potential of Myxococcota including descriptions for ten novel species: Archangium lansinium sp. nov., Myxococcus landrumus sp. nov., Nannocystis bai.</title>
        <authorList>
            <person name="Ahearne A."/>
            <person name="Stevens C."/>
            <person name="Dowd S."/>
        </authorList>
    </citation>
    <scope>NUCLEOTIDE SEQUENCE [LARGE SCALE GENOMIC DNA]</scope>
    <source>
        <strain evidence="7 8">WIWO2</strain>
    </source>
</reference>
<keyword evidence="3 5" id="KW-1133">Transmembrane helix</keyword>
<sequence>MNARSTAAPRAAIERGIARACAAVDRFAFAPASAAPLAVLRIGLASVLLIQAAMVAPALFELYGRSGILQTPFLDALGRPGAVRLSWLIDRLAALGIGEAPIIAAVGALYVLALGALLAGWYTRVAAAGAWFAHLMLMMTADSTNYGVDQFANIFLFYLLWMPAGAALSLDRRLGRAPAGPTSMARLALRVVQIHLCIVYLASGLGKALGEQWWNGDAIWRTLNLPEYRQRDFTWLARYPWLAVGAGWMVLLIECGYPLMIWPRRTRRLWVAATVALHVGIAAFMGLGTFGAIMTVLTISAFAVRADEGSAGSSSTGASRTAPCAWAHRAAAAPGGASGQRAGG</sequence>
<organism evidence="7 8">
    <name type="scientific">Sorangium atrum</name>
    <dbReference type="NCBI Taxonomy" id="2995308"/>
    <lineage>
        <taxon>Bacteria</taxon>
        <taxon>Pseudomonadati</taxon>
        <taxon>Myxococcota</taxon>
        <taxon>Polyangia</taxon>
        <taxon>Polyangiales</taxon>
        <taxon>Polyangiaceae</taxon>
        <taxon>Sorangium</taxon>
    </lineage>
</organism>
<feature type="transmembrane region" description="Helical" evidence="5">
    <location>
        <begin position="92"/>
        <end position="114"/>
    </location>
</feature>
<evidence type="ECO:0000256" key="1">
    <source>
        <dbReference type="ARBA" id="ARBA00004127"/>
    </source>
</evidence>
<dbReference type="SMART" id="SM00752">
    <property type="entry name" value="HTTM"/>
    <property type="match status" value="1"/>
</dbReference>
<evidence type="ECO:0000313" key="7">
    <source>
        <dbReference type="EMBL" id="MDC0677766.1"/>
    </source>
</evidence>
<evidence type="ECO:0000256" key="3">
    <source>
        <dbReference type="ARBA" id="ARBA00022989"/>
    </source>
</evidence>
<evidence type="ECO:0000313" key="8">
    <source>
        <dbReference type="Proteomes" id="UP001217485"/>
    </source>
</evidence>
<name>A0ABT5BXU4_9BACT</name>
<comment type="caution">
    <text evidence="7">The sequence shown here is derived from an EMBL/GenBank/DDBJ whole genome shotgun (WGS) entry which is preliminary data.</text>
</comment>
<dbReference type="RefSeq" id="WP_272094518.1">
    <property type="nucleotide sequence ID" value="NZ_JAQNDK010000001.1"/>
</dbReference>